<gene>
    <name evidence="1" type="ORF">A8V01_08910</name>
</gene>
<proteinExistence type="predicted"/>
<organism evidence="1 2">
    <name type="scientific">Novosphingobium guangzhouense</name>
    <dbReference type="NCBI Taxonomy" id="1850347"/>
    <lineage>
        <taxon>Bacteria</taxon>
        <taxon>Pseudomonadati</taxon>
        <taxon>Pseudomonadota</taxon>
        <taxon>Alphaproteobacteria</taxon>
        <taxon>Sphingomonadales</taxon>
        <taxon>Sphingomonadaceae</taxon>
        <taxon>Novosphingobium</taxon>
    </lineage>
</organism>
<dbReference type="AlphaFoldDB" id="A0A2K2FUN9"/>
<dbReference type="RefSeq" id="WP_103098659.1">
    <property type="nucleotide sequence ID" value="NZ_LYMM01000073.1"/>
</dbReference>
<dbReference type="OrthoDB" id="7605661at2"/>
<evidence type="ECO:0000313" key="1">
    <source>
        <dbReference type="EMBL" id="PNU02492.1"/>
    </source>
</evidence>
<dbReference type="Proteomes" id="UP000236327">
    <property type="component" value="Unassembled WGS sequence"/>
</dbReference>
<keyword evidence="2" id="KW-1185">Reference proteome</keyword>
<sequence length="74" mass="8443">MTHFRVIPLDEGAYNGRGHCLRDDANRPHSGRWDAEQQLFTYSDGTPIRETIVAYNARVPGNPPEIERTARYAD</sequence>
<name>A0A2K2FUN9_9SPHN</name>
<evidence type="ECO:0000313" key="2">
    <source>
        <dbReference type="Proteomes" id="UP000236327"/>
    </source>
</evidence>
<protein>
    <submittedName>
        <fullName evidence="1">Uncharacterized protein</fullName>
    </submittedName>
</protein>
<accession>A0A2K2FUN9</accession>
<dbReference type="EMBL" id="LYMM01000073">
    <property type="protein sequence ID" value="PNU02492.1"/>
    <property type="molecule type" value="Genomic_DNA"/>
</dbReference>
<reference evidence="1 2" key="1">
    <citation type="submission" date="2016-05" db="EMBL/GenBank/DDBJ databases">
        <title>Complete genome sequence of Novosphingobium guangzhouense SA925(T).</title>
        <authorList>
            <person name="Sha S."/>
        </authorList>
    </citation>
    <scope>NUCLEOTIDE SEQUENCE [LARGE SCALE GENOMIC DNA]</scope>
    <source>
        <strain evidence="1 2">SA925</strain>
    </source>
</reference>
<comment type="caution">
    <text evidence="1">The sequence shown here is derived from an EMBL/GenBank/DDBJ whole genome shotgun (WGS) entry which is preliminary data.</text>
</comment>